<feature type="active site" description="Nucleophile" evidence="11">
    <location>
        <position position="1142"/>
    </location>
</feature>
<evidence type="ECO:0000259" key="15">
    <source>
        <dbReference type="PROSITE" id="PS51635"/>
    </source>
</evidence>
<dbReference type="PROSITE" id="PS01237">
    <property type="entry name" value="UPF0028"/>
    <property type="match status" value="1"/>
</dbReference>
<dbReference type="SUPFAM" id="SSF51206">
    <property type="entry name" value="cAMP-binding domain-like"/>
    <property type="match status" value="2"/>
</dbReference>
<evidence type="ECO:0000313" key="17">
    <source>
        <dbReference type="Proteomes" id="UP000774326"/>
    </source>
</evidence>
<organism evidence="16 17">
    <name type="scientific">Wickerhamomyces pijperi</name>
    <name type="common">Yeast</name>
    <name type="synonym">Pichia pijperi</name>
    <dbReference type="NCBI Taxonomy" id="599730"/>
    <lineage>
        <taxon>Eukaryota</taxon>
        <taxon>Fungi</taxon>
        <taxon>Dikarya</taxon>
        <taxon>Ascomycota</taxon>
        <taxon>Saccharomycotina</taxon>
        <taxon>Saccharomycetes</taxon>
        <taxon>Phaffomycetales</taxon>
        <taxon>Wickerhamomycetaceae</taxon>
        <taxon>Wickerhamomyces</taxon>
    </lineage>
</organism>
<feature type="domain" description="PNPLA" evidence="15">
    <location>
        <begin position="1109"/>
        <end position="1274"/>
    </location>
</feature>
<dbReference type="InterPro" id="IPR016035">
    <property type="entry name" value="Acyl_Trfase/lysoPLipase"/>
</dbReference>
<keyword evidence="8 12" id="KW-1133">Transmembrane helix</keyword>
<keyword evidence="17" id="KW-1185">Reference proteome</keyword>
<evidence type="ECO:0000256" key="4">
    <source>
        <dbReference type="ARBA" id="ARBA00018317"/>
    </source>
</evidence>
<feature type="domain" description="Cyclic nucleotide-binding" evidence="14">
    <location>
        <begin position="722"/>
        <end position="814"/>
    </location>
</feature>
<feature type="domain" description="Cyclic nucleotide-binding" evidence="14">
    <location>
        <begin position="605"/>
        <end position="697"/>
    </location>
</feature>
<comment type="function">
    <text evidence="12">Intracellular phospholipase B that catalyzes the double deacylation of phosphatidylcholine (PC) to glycerophosphocholine (GroPCho). Plays an important role in membrane lipid homeostasis.</text>
</comment>
<comment type="caution">
    <text evidence="16">The sequence shown here is derived from an EMBL/GenBank/DDBJ whole genome shotgun (WGS) entry which is preliminary data.</text>
</comment>
<dbReference type="CDD" id="cd00038">
    <property type="entry name" value="CAP_ED"/>
    <property type="match status" value="2"/>
</dbReference>
<dbReference type="GO" id="GO:0016042">
    <property type="term" value="P:lipid catabolic process"/>
    <property type="evidence" value="ECO:0007669"/>
    <property type="project" value="UniProtKB-UniRule"/>
</dbReference>
<feature type="region of interest" description="Disordered" evidence="13">
    <location>
        <begin position="1394"/>
        <end position="1421"/>
    </location>
</feature>
<dbReference type="GO" id="GO:0005789">
    <property type="term" value="C:endoplasmic reticulum membrane"/>
    <property type="evidence" value="ECO:0007669"/>
    <property type="project" value="UniProtKB-SubCell"/>
</dbReference>
<evidence type="ECO:0000256" key="8">
    <source>
        <dbReference type="ARBA" id="ARBA00022989"/>
    </source>
</evidence>
<evidence type="ECO:0000256" key="12">
    <source>
        <dbReference type="RuleBase" id="RU362043"/>
    </source>
</evidence>
<dbReference type="InterPro" id="IPR000595">
    <property type="entry name" value="cNMP-bd_dom"/>
</dbReference>
<dbReference type="InterPro" id="IPR050301">
    <property type="entry name" value="NTE"/>
</dbReference>
<gene>
    <name evidence="16" type="ORF">WICPIJ_003652</name>
</gene>
<dbReference type="Pfam" id="PF00027">
    <property type="entry name" value="cNMP_binding"/>
    <property type="match status" value="2"/>
</dbReference>
<keyword evidence="6 11" id="KW-0378">Hydrolase</keyword>
<comment type="subcellular location">
    <subcellularLocation>
        <location evidence="12">Endoplasmic reticulum membrane</location>
    </subcellularLocation>
    <subcellularLocation>
        <location evidence="1">Membrane</location>
    </subcellularLocation>
</comment>
<dbReference type="PROSITE" id="PS50042">
    <property type="entry name" value="CNMP_BINDING_3"/>
    <property type="match status" value="2"/>
</dbReference>
<feature type="region of interest" description="Disordered" evidence="13">
    <location>
        <begin position="461"/>
        <end position="501"/>
    </location>
</feature>
<dbReference type="SUPFAM" id="SSF52151">
    <property type="entry name" value="FabD/lysophospholipase-like"/>
    <property type="match status" value="1"/>
</dbReference>
<feature type="compositionally biased region" description="Basic and acidic residues" evidence="13">
    <location>
        <begin position="1398"/>
        <end position="1412"/>
    </location>
</feature>
<feature type="active site" description="Proton acceptor" evidence="11">
    <location>
        <position position="1261"/>
    </location>
</feature>
<comment type="similarity">
    <text evidence="2 12">Belongs to the NTE family.</text>
</comment>
<feature type="short sequence motif" description="GXSXG" evidence="11">
    <location>
        <begin position="1140"/>
        <end position="1144"/>
    </location>
</feature>
<reference evidence="16" key="1">
    <citation type="journal article" date="2021" name="Open Biol.">
        <title>Shared evolutionary footprints suggest mitochondrial oxidative damage underlies multiple complex I losses in fungi.</title>
        <authorList>
            <person name="Schikora-Tamarit M.A."/>
            <person name="Marcet-Houben M."/>
            <person name="Nosek J."/>
            <person name="Gabaldon T."/>
        </authorList>
    </citation>
    <scope>NUCLEOTIDE SEQUENCE</scope>
    <source>
        <strain evidence="16">CBS2887</strain>
    </source>
</reference>
<evidence type="ECO:0000256" key="7">
    <source>
        <dbReference type="ARBA" id="ARBA00022963"/>
    </source>
</evidence>
<evidence type="ECO:0000256" key="1">
    <source>
        <dbReference type="ARBA" id="ARBA00004370"/>
    </source>
</evidence>
<evidence type="ECO:0000256" key="9">
    <source>
        <dbReference type="ARBA" id="ARBA00023098"/>
    </source>
</evidence>
<keyword evidence="9 11" id="KW-0443">Lipid metabolism</keyword>
<dbReference type="InterPro" id="IPR056556">
    <property type="entry name" value="NTE1_P-loop_dom"/>
</dbReference>
<proteinExistence type="inferred from homology"/>
<evidence type="ECO:0000256" key="5">
    <source>
        <dbReference type="ARBA" id="ARBA00022692"/>
    </source>
</evidence>
<evidence type="ECO:0000256" key="6">
    <source>
        <dbReference type="ARBA" id="ARBA00022801"/>
    </source>
</evidence>
<dbReference type="EMBL" id="JAEUBG010002048">
    <property type="protein sequence ID" value="KAH3685367.1"/>
    <property type="molecule type" value="Genomic_DNA"/>
</dbReference>
<feature type="compositionally biased region" description="Low complexity" evidence="13">
    <location>
        <begin position="488"/>
        <end position="499"/>
    </location>
</feature>
<feature type="short sequence motif" description="DGA/G" evidence="11">
    <location>
        <begin position="1261"/>
        <end position="1263"/>
    </location>
</feature>
<evidence type="ECO:0000256" key="3">
    <source>
        <dbReference type="ARBA" id="ARBA00013274"/>
    </source>
</evidence>
<dbReference type="Gene3D" id="2.60.120.10">
    <property type="entry name" value="Jelly Rolls"/>
    <property type="match status" value="3"/>
</dbReference>
<reference evidence="16" key="2">
    <citation type="submission" date="2021-01" db="EMBL/GenBank/DDBJ databases">
        <authorList>
            <person name="Schikora-Tamarit M.A."/>
        </authorList>
    </citation>
    <scope>NUCLEOTIDE SEQUENCE</scope>
    <source>
        <strain evidence="16">CBS2887</strain>
    </source>
</reference>
<evidence type="ECO:0000256" key="2">
    <source>
        <dbReference type="ARBA" id="ARBA00006636"/>
    </source>
</evidence>
<feature type="transmembrane region" description="Helical" evidence="12">
    <location>
        <begin position="73"/>
        <end position="95"/>
    </location>
</feature>
<dbReference type="SMART" id="SM00100">
    <property type="entry name" value="cNMP"/>
    <property type="match status" value="2"/>
</dbReference>
<feature type="compositionally biased region" description="Polar residues" evidence="13">
    <location>
        <begin position="565"/>
        <end position="583"/>
    </location>
</feature>
<accession>A0A9P8Q6Q8</accession>
<dbReference type="Proteomes" id="UP000774326">
    <property type="component" value="Unassembled WGS sequence"/>
</dbReference>
<dbReference type="PANTHER" id="PTHR14226:SF29">
    <property type="entry name" value="NEUROPATHY TARGET ESTERASE SWS"/>
    <property type="match status" value="1"/>
</dbReference>
<dbReference type="GO" id="GO:0046470">
    <property type="term" value="P:phosphatidylcholine metabolic process"/>
    <property type="evidence" value="ECO:0007669"/>
    <property type="project" value="InterPro"/>
</dbReference>
<evidence type="ECO:0000313" key="16">
    <source>
        <dbReference type="EMBL" id="KAH3685367.1"/>
    </source>
</evidence>
<sequence length="1421" mass="159493">MEDTNTPFTYTTSVPANINTGRLSFVLTPLISFPTFILTHDNIFSNVLAYLFEILFIRIPGKVYHILSINIHFSISFSTLLLISFLIFVSSMAVIRYRLLTSYSRLSVDEDPEPSNNDTEKFLLESEGHSKGQRKRFDSYLDEFLFAIKIFGYLEKPVFNELTKSMRTQKLDKLETLQMDEKLGFAIVVEGNVQIFTKVESLSAVKQDKESASGNAIHTERESNGDLQTEVLFVNGEKYQLLNEVKTGNPLSSLINILSLFTEQEEDDQQRMYFNSNQSPSIRGRFPLVIDNNGIPSLNLNDTYETPTKSPFFTHLDSVDNFQNTDPTPSVSEECPQIIARATSESTIAIIPAEAFIRLRYKYPRASSHIVQMILTRLYRVTFQTAHNYLGLTKEIFETELKLNDSLRTNFEAPVDLLSRIQNTYTENSNLRTSPSDSVITLTATNCNEHGEISEENIQQLNTRRKSEASAIHPSSITKDKPTYPGFESSQSSTTPSEASHVELDQAKVSLVEAMFHFLGVTKESLITSRRSSSSNVTSLTNSPIPPGFGLYATFPTNLGDVSPGHSNSSRGLKTWSMTSSNPGLKHSKSPKESNVLDYDNAKKDFAKVVEFVHVSPDTVLVEQNSHNNGLYYVVDGELDVIYTDPETKKQQLIHKVEKGGIAGYLSSVIGYKSFVSVKARGACVLGFVSHLHMEKLCEKYFMIYLTIAKSLINSLNRTILQLDSALEWIQLDSGDTLFKQDSAANGIHIVLSGRLRSIRQLDNSDEVKIRNEYCQGQSFGEVEVLTASKRSSTIVALRDSETARIPRSLFEILALSNPSIMIKVSRIVANTVKERAQNQLANGGISNTGNNTDFKTITILPTTSGLPVNEFASHLIQAFEKVNRSVIGLNQQSMLTHLGKYAFDKLSTLRQSGFFSDLEERFKIVVYIADTNVNSSWTSSCIQQGDCILLLADANSNPVVGEYEKLLLKTRKTSARTELILLHPEKYVEPGSTIKWLKNRIWVDSHHHILFDVRNSKDSTDDKLNDPTLNIFSSSKIYFKDRYHKLYTNLQNNPFSMNLMTHVETLGQKLQQFRPRSSINHNSTQQLRPYKNDFLRLARILSNQAVGVVLGGGGARGLSHLGVLRAMEEKGIPVDIIGGTSIGSFIGGLYAKDYDIVPLYGRAKMFALRIGNLWRMVFDLTIPTAAYTTGHEFNRGLFKSFGETRIEDFWLRYFCNSTNITNSCMEVHESGYAWRFIRASMSLAGLLPPIIDKTGSMLLDGGYINNLPVEEIKNCSVIFAVDVGAVDERVPQPPCDSISGIWILLSRWNPFSTVPKFPSMSEIQMRLCYVSSVSQLERAKTSPGVIYLRPPIEDYATLDFNKFEEIYSVGCIYGDEILKVLIESNKLPNIQGTEYANEDHDGWGENGESSRHGLQRRNSI</sequence>
<feature type="region of interest" description="Disordered" evidence="13">
    <location>
        <begin position="562"/>
        <end position="594"/>
    </location>
</feature>
<feature type="short sequence motif" description="GXGXXG" evidence="11">
    <location>
        <begin position="1113"/>
        <end position="1118"/>
    </location>
</feature>
<dbReference type="OrthoDB" id="421051at2759"/>
<dbReference type="InterPro" id="IPR018490">
    <property type="entry name" value="cNMP-bd_dom_sf"/>
</dbReference>
<evidence type="ECO:0000256" key="13">
    <source>
        <dbReference type="SAM" id="MobiDB-lite"/>
    </source>
</evidence>
<name>A0A9P8Q6Q8_WICPI</name>
<dbReference type="EC" id="3.1.1.5" evidence="3 12"/>
<protein>
    <recommendedName>
        <fullName evidence="4 12">Lysophospholipase NTE1</fullName>
        <ecNumber evidence="3 12">3.1.1.5</ecNumber>
    </recommendedName>
    <alternativeName>
        <fullName evidence="12">Intracellular phospholipase B</fullName>
    </alternativeName>
</protein>
<dbReference type="InterPro" id="IPR002641">
    <property type="entry name" value="PNPLA_dom"/>
</dbReference>
<dbReference type="GO" id="GO:0004622">
    <property type="term" value="F:phosphatidylcholine lysophospholipase activity"/>
    <property type="evidence" value="ECO:0007669"/>
    <property type="project" value="UniProtKB-EC"/>
</dbReference>
<dbReference type="Pfam" id="PF24179">
    <property type="entry name" value="NTE_Ploop"/>
    <property type="match status" value="1"/>
</dbReference>
<dbReference type="Pfam" id="PF01734">
    <property type="entry name" value="Patatin"/>
    <property type="match status" value="1"/>
</dbReference>
<keyword evidence="7 11" id="KW-0442">Lipid degradation</keyword>
<keyword evidence="10 12" id="KW-0472">Membrane</keyword>
<dbReference type="Gene3D" id="3.40.1090.10">
    <property type="entry name" value="Cytosolic phospholipase A2 catalytic domain"/>
    <property type="match status" value="2"/>
</dbReference>
<dbReference type="InterPro" id="IPR001423">
    <property type="entry name" value="LysoPLipase_patatin_CS"/>
</dbReference>
<dbReference type="InterPro" id="IPR014710">
    <property type="entry name" value="RmlC-like_jellyroll"/>
</dbReference>
<evidence type="ECO:0000256" key="11">
    <source>
        <dbReference type="PROSITE-ProRule" id="PRU01161"/>
    </source>
</evidence>
<evidence type="ECO:0000256" key="10">
    <source>
        <dbReference type="ARBA" id="ARBA00023136"/>
    </source>
</evidence>
<dbReference type="PANTHER" id="PTHR14226">
    <property type="entry name" value="NEUROPATHY TARGET ESTERASE/SWISS CHEESE D.MELANOGASTER"/>
    <property type="match status" value="1"/>
</dbReference>
<keyword evidence="12" id="KW-0256">Endoplasmic reticulum</keyword>
<dbReference type="PROSITE" id="PS51635">
    <property type="entry name" value="PNPLA"/>
    <property type="match status" value="1"/>
</dbReference>
<keyword evidence="5 12" id="KW-0812">Transmembrane</keyword>
<comment type="catalytic activity">
    <reaction evidence="12">
        <text>a 1-acyl-sn-glycero-3-phosphocholine + H2O = sn-glycerol 3-phosphocholine + a fatty acid + H(+)</text>
        <dbReference type="Rhea" id="RHEA:15177"/>
        <dbReference type="ChEBI" id="CHEBI:15377"/>
        <dbReference type="ChEBI" id="CHEBI:15378"/>
        <dbReference type="ChEBI" id="CHEBI:16870"/>
        <dbReference type="ChEBI" id="CHEBI:28868"/>
        <dbReference type="ChEBI" id="CHEBI:58168"/>
        <dbReference type="EC" id="3.1.1.5"/>
    </reaction>
</comment>
<evidence type="ECO:0000259" key="14">
    <source>
        <dbReference type="PROSITE" id="PS50042"/>
    </source>
</evidence>